<evidence type="ECO:0000313" key="3">
    <source>
        <dbReference type="EMBL" id="EPQ28611.1"/>
    </source>
</evidence>
<dbReference type="KEGG" id="pfp:PFL1_03914"/>
<feature type="transmembrane region" description="Helical" evidence="2">
    <location>
        <begin position="137"/>
        <end position="158"/>
    </location>
</feature>
<organism evidence="3 4">
    <name type="scientific">Pseudozyma flocculosa PF-1</name>
    <dbReference type="NCBI Taxonomy" id="1277687"/>
    <lineage>
        <taxon>Eukaryota</taxon>
        <taxon>Fungi</taxon>
        <taxon>Dikarya</taxon>
        <taxon>Basidiomycota</taxon>
        <taxon>Ustilaginomycotina</taxon>
        <taxon>Ustilaginomycetes</taxon>
        <taxon>Ustilaginales</taxon>
        <taxon>Ustilaginaceae</taxon>
        <taxon>Pseudozyma</taxon>
    </lineage>
</organism>
<dbReference type="RefSeq" id="XP_007879628.1">
    <property type="nucleotide sequence ID" value="XM_007881437.1"/>
</dbReference>
<evidence type="ECO:0000313" key="4">
    <source>
        <dbReference type="Proteomes" id="UP000053664"/>
    </source>
</evidence>
<keyword evidence="2" id="KW-0472">Membrane</keyword>
<feature type="region of interest" description="Disordered" evidence="1">
    <location>
        <begin position="236"/>
        <end position="276"/>
    </location>
</feature>
<keyword evidence="2" id="KW-0812">Transmembrane</keyword>
<dbReference type="GeneID" id="19318021"/>
<proteinExistence type="predicted"/>
<feature type="region of interest" description="Disordered" evidence="1">
    <location>
        <begin position="289"/>
        <end position="369"/>
    </location>
</feature>
<name>A0A061HDB7_9BASI</name>
<feature type="region of interest" description="Disordered" evidence="1">
    <location>
        <begin position="192"/>
        <end position="224"/>
    </location>
</feature>
<dbReference type="HOGENOM" id="CLU_750321_0_0_1"/>
<dbReference type="AlphaFoldDB" id="A0A061HDB7"/>
<dbReference type="EMBL" id="KE361634">
    <property type="protein sequence ID" value="EPQ28611.1"/>
    <property type="molecule type" value="Genomic_DNA"/>
</dbReference>
<protein>
    <submittedName>
        <fullName evidence="3">Uncharacterized protein</fullName>
    </submittedName>
</protein>
<keyword evidence="2" id="KW-1133">Transmembrane helix</keyword>
<gene>
    <name evidence="3" type="ORF">PFL1_03914</name>
</gene>
<feature type="transmembrane region" description="Helical" evidence="2">
    <location>
        <begin position="7"/>
        <end position="27"/>
    </location>
</feature>
<evidence type="ECO:0000256" key="1">
    <source>
        <dbReference type="SAM" id="MobiDB-lite"/>
    </source>
</evidence>
<evidence type="ECO:0000256" key="2">
    <source>
        <dbReference type="SAM" id="Phobius"/>
    </source>
</evidence>
<reference evidence="3 4" key="1">
    <citation type="journal article" date="2013" name="Plant Cell">
        <title>The transition from a phytopathogenic smut ancestor to an anamorphic biocontrol agent deciphered by comparative whole-genome analysis.</title>
        <authorList>
            <person name="Lefebvre F."/>
            <person name="Joly D.L."/>
            <person name="Labbe C."/>
            <person name="Teichmann B."/>
            <person name="Linning R."/>
            <person name="Belzile F."/>
            <person name="Bakkeren G."/>
            <person name="Belanger R.R."/>
        </authorList>
    </citation>
    <scope>NUCLEOTIDE SEQUENCE [LARGE SCALE GENOMIC DNA]</scope>
    <source>
        <strain evidence="3 4">PF-1</strain>
    </source>
</reference>
<feature type="transmembrane region" description="Helical" evidence="2">
    <location>
        <begin position="33"/>
        <end position="52"/>
    </location>
</feature>
<dbReference type="OrthoDB" id="10686360at2759"/>
<accession>A0A061HDB7</accession>
<sequence length="369" mass="39417">MSEVIFKVVHVAAGLATMAGAVLNQVLRPEFEYHSTAIAVVTGLFGILFVALECFPRRAGHFCARCFSTLNSHTGRGVVCILVAIIQFDHLPRPPLEEGVPIGHRIMSQQAAHIGPSRVSAVQGIHELRGFRTKERLLWALCGTLVVLGVAQIAIGLFTRLPASESMSTEGHVDCARCPLDFEKGMGIAEPERSDGAAQHGPRPSQAATDDASRQTPEGMSPGRATLELDCLATGRQSPQSSAYIVRARDPRGGESKPLMRPHPPFHPSRRGSEAFSMMSKRSVHIPGVGELDVSSDSEGSDTAGPSAARRRLSSAGGTPRYPPPPREKLAAGGADAWRGSGQDPRGIDPDVPRRKQRTANEARPATAD</sequence>
<dbReference type="Proteomes" id="UP000053664">
    <property type="component" value="Unassembled WGS sequence"/>
</dbReference>